<evidence type="ECO:0000256" key="1">
    <source>
        <dbReference type="ARBA" id="ARBA00004123"/>
    </source>
</evidence>
<proteinExistence type="predicted"/>
<dbReference type="Gene3D" id="2.40.50.40">
    <property type="match status" value="1"/>
</dbReference>
<organism evidence="5 6">
    <name type="scientific">Austropuccinia psidii MF-1</name>
    <dbReference type="NCBI Taxonomy" id="1389203"/>
    <lineage>
        <taxon>Eukaryota</taxon>
        <taxon>Fungi</taxon>
        <taxon>Dikarya</taxon>
        <taxon>Basidiomycota</taxon>
        <taxon>Pucciniomycotina</taxon>
        <taxon>Pucciniomycetes</taxon>
        <taxon>Pucciniales</taxon>
        <taxon>Sphaerophragmiaceae</taxon>
        <taxon>Austropuccinia</taxon>
    </lineage>
</organism>
<dbReference type="Pfam" id="PF00385">
    <property type="entry name" value="Chromo"/>
    <property type="match status" value="1"/>
</dbReference>
<protein>
    <recommendedName>
        <fullName evidence="4">Chromo domain-containing protein</fullName>
    </recommendedName>
</protein>
<dbReference type="SUPFAM" id="SSF54160">
    <property type="entry name" value="Chromo domain-like"/>
    <property type="match status" value="1"/>
</dbReference>
<comment type="caution">
    <text evidence="5">The sequence shown here is derived from an EMBL/GenBank/DDBJ whole genome shotgun (WGS) entry which is preliminary data.</text>
</comment>
<accession>A0A9Q3EAC7</accession>
<sequence>MAETLQKPVKKSTISNQHQLPPPSVIVEEQEEWEVARVLDSELKRGTLWYLVEWKGFNEDPEMTPWDPASNLTNSPDLVNTFHAKTDGQTERVHQILEQYLWMYVSYHQDDWHAWLPLA</sequence>
<comment type="subcellular location">
    <subcellularLocation>
        <location evidence="1">Nucleus</location>
    </subcellularLocation>
</comment>
<reference evidence="5" key="1">
    <citation type="submission" date="2021-03" db="EMBL/GenBank/DDBJ databases">
        <title>Draft genome sequence of rust myrtle Austropuccinia psidii MF-1, a brazilian biotype.</title>
        <authorList>
            <person name="Quecine M.C."/>
            <person name="Pachon D.M.R."/>
            <person name="Bonatelli M.L."/>
            <person name="Correr F.H."/>
            <person name="Franceschini L.M."/>
            <person name="Leite T.F."/>
            <person name="Margarido G.R.A."/>
            <person name="Almeida C.A."/>
            <person name="Ferrarezi J.A."/>
            <person name="Labate C.A."/>
        </authorList>
    </citation>
    <scope>NUCLEOTIDE SEQUENCE</scope>
    <source>
        <strain evidence="5">MF-1</strain>
    </source>
</reference>
<dbReference type="AlphaFoldDB" id="A0A9Q3EAC7"/>
<feature type="region of interest" description="Disordered" evidence="3">
    <location>
        <begin position="1"/>
        <end position="23"/>
    </location>
</feature>
<dbReference type="Proteomes" id="UP000765509">
    <property type="component" value="Unassembled WGS sequence"/>
</dbReference>
<evidence type="ECO:0000256" key="2">
    <source>
        <dbReference type="ARBA" id="ARBA00023242"/>
    </source>
</evidence>
<name>A0A9Q3EAC7_9BASI</name>
<dbReference type="InterPro" id="IPR051219">
    <property type="entry name" value="Heterochromatin_chromo-domain"/>
</dbReference>
<dbReference type="EMBL" id="AVOT02026049">
    <property type="protein sequence ID" value="MBW0517609.1"/>
    <property type="molecule type" value="Genomic_DNA"/>
</dbReference>
<dbReference type="GO" id="GO:0005634">
    <property type="term" value="C:nucleus"/>
    <property type="evidence" value="ECO:0007669"/>
    <property type="project" value="UniProtKB-SubCell"/>
</dbReference>
<evidence type="ECO:0000259" key="4">
    <source>
        <dbReference type="PROSITE" id="PS50013"/>
    </source>
</evidence>
<evidence type="ECO:0000256" key="3">
    <source>
        <dbReference type="SAM" id="MobiDB-lite"/>
    </source>
</evidence>
<keyword evidence="2" id="KW-0539">Nucleus</keyword>
<evidence type="ECO:0000313" key="5">
    <source>
        <dbReference type="EMBL" id="MBW0517609.1"/>
    </source>
</evidence>
<dbReference type="GO" id="GO:0006338">
    <property type="term" value="P:chromatin remodeling"/>
    <property type="evidence" value="ECO:0007669"/>
    <property type="project" value="UniProtKB-ARBA"/>
</dbReference>
<dbReference type="PANTHER" id="PTHR22812">
    <property type="entry name" value="CHROMOBOX PROTEIN"/>
    <property type="match status" value="1"/>
</dbReference>
<dbReference type="OrthoDB" id="10071877at2759"/>
<dbReference type="InterPro" id="IPR000953">
    <property type="entry name" value="Chromo/chromo_shadow_dom"/>
</dbReference>
<dbReference type="CDD" id="cd00024">
    <property type="entry name" value="CD_CSD"/>
    <property type="match status" value="1"/>
</dbReference>
<dbReference type="PROSITE" id="PS50013">
    <property type="entry name" value="CHROMO_2"/>
    <property type="match status" value="1"/>
</dbReference>
<gene>
    <name evidence="5" type="ORF">O181_057324</name>
</gene>
<dbReference type="InterPro" id="IPR023780">
    <property type="entry name" value="Chromo_domain"/>
</dbReference>
<dbReference type="InterPro" id="IPR016197">
    <property type="entry name" value="Chromo-like_dom_sf"/>
</dbReference>
<evidence type="ECO:0000313" key="6">
    <source>
        <dbReference type="Proteomes" id="UP000765509"/>
    </source>
</evidence>
<keyword evidence="6" id="KW-1185">Reference proteome</keyword>
<feature type="domain" description="Chromo" evidence="4">
    <location>
        <begin position="33"/>
        <end position="94"/>
    </location>
</feature>